<sequence length="101" mass="11939">MMNNYEEVKDVYTIEVLADGLSHYIRAAVLQALKKKQKMRIPELLKVLKDQDLPVERNSIRPHLYKLMYSGIIEIIRIEGKDYVILKKDVKILVREVRNDE</sequence>
<proteinExistence type="predicted"/>
<dbReference type="InterPro" id="IPR036390">
    <property type="entry name" value="WH_DNA-bd_sf"/>
</dbReference>
<name>D3TA95_ACIB4</name>
<organism evidence="1 2">
    <name type="scientific">Aciduliprofundum boonei (strain DSM 19572 / T469)</name>
    <dbReference type="NCBI Taxonomy" id="439481"/>
    <lineage>
        <taxon>Archaea</taxon>
        <taxon>Methanobacteriati</taxon>
        <taxon>Thermoplasmatota</taxon>
        <taxon>DHVE2 group</taxon>
        <taxon>Candidatus Aciduliprofundum</taxon>
    </lineage>
</organism>
<reference evidence="1" key="1">
    <citation type="submission" date="2010-02" db="EMBL/GenBank/DDBJ databases">
        <title>Complete sequence of Aciduliprofundum boonei T469.</title>
        <authorList>
            <consortium name="US DOE Joint Genome Institute"/>
            <person name="Lucas S."/>
            <person name="Copeland A."/>
            <person name="Lapidus A."/>
            <person name="Cheng J.-F."/>
            <person name="Bruce D."/>
            <person name="Goodwin L."/>
            <person name="Pitluck S."/>
            <person name="Saunders E."/>
            <person name="Detter J.C."/>
            <person name="Han C."/>
            <person name="Tapia R."/>
            <person name="Land M."/>
            <person name="Hauser L."/>
            <person name="Kyrpides N."/>
            <person name="Mikhailova N."/>
            <person name="Flores G."/>
            <person name="Reysenbach A.-L."/>
            <person name="Woyke T."/>
        </authorList>
    </citation>
    <scope>NUCLEOTIDE SEQUENCE</scope>
    <source>
        <strain evidence="1">T469</strain>
    </source>
</reference>
<dbReference type="HOGENOM" id="CLU_2284890_0_0_2"/>
<dbReference type="AlphaFoldDB" id="D3TA95"/>
<dbReference type="KEGG" id="abi:Aboo_1216"/>
<gene>
    <name evidence="1" type="ordered locus">Aboo_1216</name>
</gene>
<dbReference type="SUPFAM" id="SSF46785">
    <property type="entry name" value="Winged helix' DNA-binding domain"/>
    <property type="match status" value="1"/>
</dbReference>
<evidence type="ECO:0000313" key="2">
    <source>
        <dbReference type="Proteomes" id="UP000001400"/>
    </source>
</evidence>
<evidence type="ECO:0000313" key="1">
    <source>
        <dbReference type="EMBL" id="ADD09024.1"/>
    </source>
</evidence>
<dbReference type="InterPro" id="IPR036388">
    <property type="entry name" value="WH-like_DNA-bd_sf"/>
</dbReference>
<dbReference type="EMBL" id="CP001941">
    <property type="protein sequence ID" value="ADD09024.1"/>
    <property type="molecule type" value="Genomic_DNA"/>
</dbReference>
<dbReference type="RefSeq" id="WP_012997367.1">
    <property type="nucleotide sequence ID" value="NC_013926.1"/>
</dbReference>
<dbReference type="GeneID" id="8828178"/>
<dbReference type="Proteomes" id="UP000001400">
    <property type="component" value="Chromosome"/>
</dbReference>
<keyword evidence="2" id="KW-1185">Reference proteome</keyword>
<dbReference type="Gene3D" id="1.10.10.10">
    <property type="entry name" value="Winged helix-like DNA-binding domain superfamily/Winged helix DNA-binding domain"/>
    <property type="match status" value="1"/>
</dbReference>
<evidence type="ECO:0008006" key="3">
    <source>
        <dbReference type="Google" id="ProtNLM"/>
    </source>
</evidence>
<accession>D3TA95</accession>
<protein>
    <recommendedName>
        <fullName evidence="3">ArsR family transcriptional regulator</fullName>
    </recommendedName>
</protein>